<dbReference type="GO" id="GO:0015344">
    <property type="term" value="F:siderophore uptake transmembrane transporter activity"/>
    <property type="evidence" value="ECO:0007669"/>
    <property type="project" value="TreeGrafter"/>
</dbReference>
<dbReference type="NCBIfam" id="TIGR01783">
    <property type="entry name" value="TonB-siderophor"/>
    <property type="match status" value="1"/>
</dbReference>
<comment type="subcellular location">
    <subcellularLocation>
        <location evidence="1 10">Cell outer membrane</location>
        <topology evidence="1 10">Multi-pass membrane protein</topology>
    </subcellularLocation>
</comment>
<keyword evidence="7 10" id="KW-0472">Membrane</keyword>
<dbReference type="Gene3D" id="2.40.170.20">
    <property type="entry name" value="TonB-dependent receptor, beta-barrel domain"/>
    <property type="match status" value="1"/>
</dbReference>
<accession>C6XCM0</accession>
<keyword evidence="6 11" id="KW-0798">TonB box</keyword>
<keyword evidence="9 10" id="KW-0998">Cell outer membrane</keyword>
<dbReference type="InterPro" id="IPR000531">
    <property type="entry name" value="Beta-barrel_TonB"/>
</dbReference>
<dbReference type="SUPFAM" id="SSF56935">
    <property type="entry name" value="Porins"/>
    <property type="match status" value="1"/>
</dbReference>
<dbReference type="KEGG" id="mei:Msip34_1048"/>
<feature type="domain" description="TonB-dependent receptor plug" evidence="13">
    <location>
        <begin position="98"/>
        <end position="196"/>
    </location>
</feature>
<evidence type="ECO:0000256" key="3">
    <source>
        <dbReference type="ARBA" id="ARBA00022448"/>
    </source>
</evidence>
<keyword evidence="5 10" id="KW-0812">Transmembrane</keyword>
<keyword evidence="4 10" id="KW-1134">Transmembrane beta strand</keyword>
<evidence type="ECO:0000256" key="9">
    <source>
        <dbReference type="ARBA" id="ARBA00023237"/>
    </source>
</evidence>
<evidence type="ECO:0000256" key="7">
    <source>
        <dbReference type="ARBA" id="ARBA00023136"/>
    </source>
</evidence>
<evidence type="ECO:0000313" key="14">
    <source>
        <dbReference type="EMBL" id="ACT50295.1"/>
    </source>
</evidence>
<dbReference type="GO" id="GO:0009279">
    <property type="term" value="C:cell outer membrane"/>
    <property type="evidence" value="ECO:0007669"/>
    <property type="project" value="UniProtKB-SubCell"/>
</dbReference>
<dbReference type="Gene3D" id="2.170.130.10">
    <property type="entry name" value="TonB-dependent receptor, plug domain"/>
    <property type="match status" value="1"/>
</dbReference>
<reference evidence="15" key="1">
    <citation type="submission" date="2009-07" db="EMBL/GenBank/DDBJ databases">
        <title>Complete sequence of chromosome of Methylovorus sp. SIP3-4.</title>
        <authorList>
            <person name="Lucas S."/>
            <person name="Copeland A."/>
            <person name="Lapidus A."/>
            <person name="Glavina del Rio T."/>
            <person name="Tice H."/>
            <person name="Bruce D."/>
            <person name="Goodwin L."/>
            <person name="Pitluck S."/>
            <person name="Clum A."/>
            <person name="Larimer F."/>
            <person name="Land M."/>
            <person name="Hauser L."/>
            <person name="Kyrpides N."/>
            <person name="Mikhailova N."/>
            <person name="Kayluzhnaya M."/>
            <person name="Chistoserdova L."/>
        </authorList>
    </citation>
    <scope>NUCLEOTIDE SEQUENCE [LARGE SCALE GENOMIC DNA]</scope>
    <source>
        <strain evidence="15">SIP3-4</strain>
    </source>
</reference>
<dbReference type="AlphaFoldDB" id="C6XCM0"/>
<comment type="similarity">
    <text evidence="2 10 11">Belongs to the TonB-dependent receptor family.</text>
</comment>
<evidence type="ECO:0000259" key="12">
    <source>
        <dbReference type="Pfam" id="PF00593"/>
    </source>
</evidence>
<dbReference type="PANTHER" id="PTHR32552:SF83">
    <property type="entry name" value="BLR3904 PROTEIN"/>
    <property type="match status" value="1"/>
</dbReference>
<dbReference type="Pfam" id="PF07715">
    <property type="entry name" value="Plug"/>
    <property type="match status" value="1"/>
</dbReference>
<dbReference type="Pfam" id="PF00593">
    <property type="entry name" value="TonB_dep_Rec_b-barrel"/>
    <property type="match status" value="1"/>
</dbReference>
<evidence type="ECO:0000256" key="6">
    <source>
        <dbReference type="ARBA" id="ARBA00023077"/>
    </source>
</evidence>
<gene>
    <name evidence="14" type="ordered locus">Msip34_1048</name>
</gene>
<evidence type="ECO:0000256" key="2">
    <source>
        <dbReference type="ARBA" id="ARBA00009810"/>
    </source>
</evidence>
<dbReference type="InterPro" id="IPR012910">
    <property type="entry name" value="Plug_dom"/>
</dbReference>
<keyword evidence="8 14" id="KW-0675">Receptor</keyword>
<evidence type="ECO:0000259" key="13">
    <source>
        <dbReference type="Pfam" id="PF07715"/>
    </source>
</evidence>
<sequence precursor="true">MLSLKEPIVSHMAKTKTVVPVCAASQVFPVGAIVAALFLSSGAYAAETAVSDASIKKEKSAEEQQVLPEVAVSASKEKAKEDGYQATKTRVGKVLQDPQDVPQAVTTVTRSLMTDQQVGSLREALRNVSGLTFNAGEGGRAGDNMMLRGFYTFGDIYLDGIRDTAQYNRETFNLEQVDVLRGSAAMLFGRGQAGGVINQVSKMAKLEDENKLTASLGDYGYNQTTADINKTLGETVALRINVMDRSEEATRKNKAADDRPELDRKGIALSLGLGIGTDNELFLNHVYTQTRDTPDYGIRFFNTKPVDKFYGTYWGNKSNFDDSDTRVSTAIFTHKFNDKTQWRTQLRQGSYERAYWVKTPPNGEDPALPSASAGTGGNIARKLDYQTVTLQSDLSSEVKIGKTTHQIVTGVEYLHENSYRQSLRNLGTTTNPYYTSSAVVETGNTGLNEFKSDSYAFFAQDTIEFIPNWKLLLGIRRDHMSADYLRNTRVNTTNPAEYEDLKSHMTYSENSYRSGLSWQPTPTQHYYLSYSDAFSPTADLYQLTVAPAPAEKSRTTELGAKWLFFDGDLAFRTALYRSDKNWERNTDLESTASILTRKRRTDGLEFELAGRVTDNWEVFGGIAFMDSRILKVAENTNALTGVVTEADPRFEGQRSRNTPPMTANFWTTYRLFGNWRLGGGFEAKGERYGYVPSSATGPFVDGEFRPNTIPGYTRWDAMVSYEEKRWAVRLNVKNLFNKEYYDALYDNGGLVVPGNRRIATLTTEIKF</sequence>
<dbReference type="InterPro" id="IPR036942">
    <property type="entry name" value="Beta-barrel_TonB_sf"/>
</dbReference>
<proteinExistence type="inferred from homology"/>
<feature type="domain" description="TonB-dependent receptor-like beta-barrel" evidence="12">
    <location>
        <begin position="276"/>
        <end position="735"/>
    </location>
</feature>
<dbReference type="PANTHER" id="PTHR32552">
    <property type="entry name" value="FERRICHROME IRON RECEPTOR-RELATED"/>
    <property type="match status" value="1"/>
</dbReference>
<dbReference type="EMBL" id="CP001674">
    <property type="protein sequence ID" value="ACT50295.1"/>
    <property type="molecule type" value="Genomic_DNA"/>
</dbReference>
<evidence type="ECO:0000256" key="8">
    <source>
        <dbReference type="ARBA" id="ARBA00023170"/>
    </source>
</evidence>
<dbReference type="HOGENOM" id="CLU_008287_9_4_4"/>
<dbReference type="InterPro" id="IPR037066">
    <property type="entry name" value="Plug_dom_sf"/>
</dbReference>
<keyword evidence="3 10" id="KW-0813">Transport</keyword>
<organism evidence="14 15">
    <name type="scientific">Methylovorus glucosotrophus (strain SIP3-4)</name>
    <dbReference type="NCBI Taxonomy" id="582744"/>
    <lineage>
        <taxon>Bacteria</taxon>
        <taxon>Pseudomonadati</taxon>
        <taxon>Pseudomonadota</taxon>
        <taxon>Betaproteobacteria</taxon>
        <taxon>Nitrosomonadales</taxon>
        <taxon>Methylophilaceae</taxon>
        <taxon>Methylovorus</taxon>
    </lineage>
</organism>
<dbReference type="STRING" id="582744.Msip34_1048"/>
<dbReference type="eggNOG" id="COG4774">
    <property type="taxonomic scope" value="Bacteria"/>
</dbReference>
<dbReference type="InterPro" id="IPR039426">
    <property type="entry name" value="TonB-dep_rcpt-like"/>
</dbReference>
<evidence type="ECO:0000256" key="1">
    <source>
        <dbReference type="ARBA" id="ARBA00004571"/>
    </source>
</evidence>
<dbReference type="CDD" id="cd01347">
    <property type="entry name" value="ligand_gated_channel"/>
    <property type="match status" value="1"/>
</dbReference>
<evidence type="ECO:0000313" key="15">
    <source>
        <dbReference type="Proteomes" id="UP000002743"/>
    </source>
</evidence>
<protein>
    <submittedName>
        <fullName evidence="14">TonB-dependent siderophore receptor</fullName>
    </submittedName>
</protein>
<dbReference type="InterPro" id="IPR010105">
    <property type="entry name" value="TonB_sidphr_rcpt"/>
</dbReference>
<evidence type="ECO:0000256" key="4">
    <source>
        <dbReference type="ARBA" id="ARBA00022452"/>
    </source>
</evidence>
<keyword evidence="15" id="KW-1185">Reference proteome</keyword>
<dbReference type="PROSITE" id="PS52016">
    <property type="entry name" value="TONB_DEPENDENT_REC_3"/>
    <property type="match status" value="1"/>
</dbReference>
<evidence type="ECO:0000256" key="10">
    <source>
        <dbReference type="PROSITE-ProRule" id="PRU01360"/>
    </source>
</evidence>
<evidence type="ECO:0000256" key="5">
    <source>
        <dbReference type="ARBA" id="ARBA00022692"/>
    </source>
</evidence>
<dbReference type="RefSeq" id="WP_015829816.1">
    <property type="nucleotide sequence ID" value="NC_012969.1"/>
</dbReference>
<dbReference type="GO" id="GO:0015891">
    <property type="term" value="P:siderophore transport"/>
    <property type="evidence" value="ECO:0007669"/>
    <property type="project" value="InterPro"/>
</dbReference>
<reference evidence="14 15" key="2">
    <citation type="journal article" date="2011" name="J. Bacteriol.">
        <title>Genomes of three methylotrophs from a single niche uncover genetic and metabolic divergence of Methylophilaceae.</title>
        <authorList>
            <person name="Lapidus A."/>
            <person name="Clum A."/>
            <person name="Labutti K."/>
            <person name="Kaluzhnaya M.G."/>
            <person name="Lim S."/>
            <person name="Beck D.A."/>
            <person name="Glavina Del Rio T."/>
            <person name="Nolan M."/>
            <person name="Mavromatis K."/>
            <person name="Huntemann M."/>
            <person name="Lucas S."/>
            <person name="Lidstrom M.E."/>
            <person name="Ivanova N."/>
            <person name="Chistoserdova L."/>
        </authorList>
    </citation>
    <scope>NUCLEOTIDE SEQUENCE [LARGE SCALE GENOMIC DNA]</scope>
    <source>
        <strain evidence="14 15">SIP3-4</strain>
    </source>
</reference>
<evidence type="ECO:0000256" key="11">
    <source>
        <dbReference type="RuleBase" id="RU003357"/>
    </source>
</evidence>
<name>C6XCM0_METGS</name>
<dbReference type="GO" id="GO:0038023">
    <property type="term" value="F:signaling receptor activity"/>
    <property type="evidence" value="ECO:0007669"/>
    <property type="project" value="InterPro"/>
</dbReference>
<dbReference type="Proteomes" id="UP000002743">
    <property type="component" value="Chromosome"/>
</dbReference>